<dbReference type="InterPro" id="IPR046335">
    <property type="entry name" value="LacI/GalR-like_sensor"/>
</dbReference>
<dbReference type="GO" id="GO:0000976">
    <property type="term" value="F:transcription cis-regulatory region binding"/>
    <property type="evidence" value="ECO:0007669"/>
    <property type="project" value="TreeGrafter"/>
</dbReference>
<evidence type="ECO:0000313" key="6">
    <source>
        <dbReference type="Proteomes" id="UP000305546"/>
    </source>
</evidence>
<dbReference type="Pfam" id="PF13377">
    <property type="entry name" value="Peripla_BP_3"/>
    <property type="match status" value="1"/>
</dbReference>
<evidence type="ECO:0000256" key="2">
    <source>
        <dbReference type="ARBA" id="ARBA00023125"/>
    </source>
</evidence>
<dbReference type="CDD" id="cd01392">
    <property type="entry name" value="HTH_LacI"/>
    <property type="match status" value="1"/>
</dbReference>
<dbReference type="InterPro" id="IPR028082">
    <property type="entry name" value="Peripla_BP_I"/>
</dbReference>
<dbReference type="PROSITE" id="PS00356">
    <property type="entry name" value="HTH_LACI_1"/>
    <property type="match status" value="1"/>
</dbReference>
<dbReference type="InterPro" id="IPR000843">
    <property type="entry name" value="HTH_LacI"/>
</dbReference>
<keyword evidence="6" id="KW-1185">Reference proteome</keyword>
<dbReference type="PROSITE" id="PS50932">
    <property type="entry name" value="HTH_LACI_2"/>
    <property type="match status" value="1"/>
</dbReference>
<dbReference type="RefSeq" id="WP_139099959.1">
    <property type="nucleotide sequence ID" value="NZ_VDFW01000036.1"/>
</dbReference>
<organism evidence="5 6">
    <name type="scientific">Amycolatopsis alkalitolerans</name>
    <dbReference type="NCBI Taxonomy" id="2547244"/>
    <lineage>
        <taxon>Bacteria</taxon>
        <taxon>Bacillati</taxon>
        <taxon>Actinomycetota</taxon>
        <taxon>Actinomycetes</taxon>
        <taxon>Pseudonocardiales</taxon>
        <taxon>Pseudonocardiaceae</taxon>
        <taxon>Amycolatopsis</taxon>
    </lineage>
</organism>
<evidence type="ECO:0000259" key="4">
    <source>
        <dbReference type="PROSITE" id="PS50932"/>
    </source>
</evidence>
<dbReference type="SUPFAM" id="SSF47413">
    <property type="entry name" value="lambda repressor-like DNA-binding domains"/>
    <property type="match status" value="1"/>
</dbReference>
<keyword evidence="2" id="KW-0238">DNA-binding</keyword>
<name>A0A5C4LUC5_9PSEU</name>
<protein>
    <submittedName>
        <fullName evidence="5">LacI family transcriptional regulator</fullName>
    </submittedName>
</protein>
<dbReference type="InterPro" id="IPR010982">
    <property type="entry name" value="Lambda_DNA-bd_dom_sf"/>
</dbReference>
<dbReference type="Proteomes" id="UP000305546">
    <property type="component" value="Unassembled WGS sequence"/>
</dbReference>
<dbReference type="PANTHER" id="PTHR30146">
    <property type="entry name" value="LACI-RELATED TRANSCRIPTIONAL REPRESSOR"/>
    <property type="match status" value="1"/>
</dbReference>
<dbReference type="Gene3D" id="1.10.260.40">
    <property type="entry name" value="lambda repressor-like DNA-binding domains"/>
    <property type="match status" value="1"/>
</dbReference>
<evidence type="ECO:0000313" key="5">
    <source>
        <dbReference type="EMBL" id="TNC21157.1"/>
    </source>
</evidence>
<dbReference type="GO" id="GO:0003700">
    <property type="term" value="F:DNA-binding transcription factor activity"/>
    <property type="evidence" value="ECO:0007669"/>
    <property type="project" value="TreeGrafter"/>
</dbReference>
<evidence type="ECO:0000256" key="3">
    <source>
        <dbReference type="ARBA" id="ARBA00023163"/>
    </source>
</evidence>
<dbReference type="OrthoDB" id="3226810at2"/>
<evidence type="ECO:0000256" key="1">
    <source>
        <dbReference type="ARBA" id="ARBA00023015"/>
    </source>
</evidence>
<dbReference type="PANTHER" id="PTHR30146:SF153">
    <property type="entry name" value="LACTOSE OPERON REPRESSOR"/>
    <property type="match status" value="1"/>
</dbReference>
<proteinExistence type="predicted"/>
<dbReference type="SMART" id="SM00354">
    <property type="entry name" value="HTH_LACI"/>
    <property type="match status" value="1"/>
</dbReference>
<dbReference type="EMBL" id="VDFW01000036">
    <property type="protein sequence ID" value="TNC21157.1"/>
    <property type="molecule type" value="Genomic_DNA"/>
</dbReference>
<dbReference type="Pfam" id="PF00356">
    <property type="entry name" value="LacI"/>
    <property type="match status" value="1"/>
</dbReference>
<dbReference type="Gene3D" id="3.40.50.2300">
    <property type="match status" value="2"/>
</dbReference>
<dbReference type="AlphaFoldDB" id="A0A5C4LUC5"/>
<sequence>MITRSHVTLEDVARVADVSLATASRVLNGTTSVRDDLRDRVLAAAADLDYTPNVHAQALAGVSRQVIGVVCHDAGDPYFASVIRGVLRVADHNGLLVMLMNTFRDPAKEVAAVSVLRSQRASAIVLAGSAFEDRVWERALAAELEPYRRGGGKVGVLTRHRNLKADSVQPGNHAGAKALAAALLGLGHRRFAVLTGPRTMTTVLDRFAGFAEGLAEAGVALSERDVFESAPSRDGGYAAAGSLLARRHRATCVFAVNDQMALGAMTALREAGRSIPGDISIAGFDGIPVARDLNPSLSTVALPLEELGEQVLELALDGSRGGRSRVRRVPAEVVLRESTARIRRRR</sequence>
<accession>A0A5C4LUC5</accession>
<keyword evidence="3" id="KW-0804">Transcription</keyword>
<reference evidence="5 6" key="1">
    <citation type="submission" date="2019-06" db="EMBL/GenBank/DDBJ databases">
        <title>Amycolatopsis alkalitolerans sp. nov., isolated from Gastrodia elata Blume.</title>
        <authorList>
            <person name="Narsing Rao M.P."/>
            <person name="Li W.J."/>
        </authorList>
    </citation>
    <scope>NUCLEOTIDE SEQUENCE [LARGE SCALE GENOMIC DNA]</scope>
    <source>
        <strain evidence="5 6">SYSUP0005</strain>
    </source>
</reference>
<dbReference type="SUPFAM" id="SSF53822">
    <property type="entry name" value="Periplasmic binding protein-like I"/>
    <property type="match status" value="1"/>
</dbReference>
<keyword evidence="1" id="KW-0805">Transcription regulation</keyword>
<dbReference type="CDD" id="cd06267">
    <property type="entry name" value="PBP1_LacI_sugar_binding-like"/>
    <property type="match status" value="1"/>
</dbReference>
<comment type="caution">
    <text evidence="5">The sequence shown here is derived from an EMBL/GenBank/DDBJ whole genome shotgun (WGS) entry which is preliminary data.</text>
</comment>
<gene>
    <name evidence="5" type="ORF">FG385_28860</name>
</gene>
<feature type="domain" description="HTH lacI-type" evidence="4">
    <location>
        <begin position="7"/>
        <end position="61"/>
    </location>
</feature>